<feature type="transmembrane region" description="Helical" evidence="7">
    <location>
        <begin position="187"/>
        <end position="212"/>
    </location>
</feature>
<organism evidence="8 9">
    <name type="scientific">Asaia bogorensis NBRC 16594</name>
    <dbReference type="NCBI Taxonomy" id="1231624"/>
    <lineage>
        <taxon>Bacteria</taxon>
        <taxon>Pseudomonadati</taxon>
        <taxon>Pseudomonadota</taxon>
        <taxon>Alphaproteobacteria</taxon>
        <taxon>Acetobacterales</taxon>
        <taxon>Acetobacteraceae</taxon>
        <taxon>Asaia</taxon>
    </lineage>
</organism>
<evidence type="ECO:0000256" key="7">
    <source>
        <dbReference type="SAM" id="Phobius"/>
    </source>
</evidence>
<dbReference type="AlphaFoldDB" id="A0AAN4R4B8"/>
<dbReference type="PANTHER" id="PTHR30509:SF9">
    <property type="entry name" value="MULTIDRUG RESISTANCE PROTEIN MDTO"/>
    <property type="match status" value="1"/>
</dbReference>
<evidence type="ECO:0000256" key="3">
    <source>
        <dbReference type="ARBA" id="ARBA00022475"/>
    </source>
</evidence>
<evidence type="ECO:0000313" key="9">
    <source>
        <dbReference type="Proteomes" id="UP000321287"/>
    </source>
</evidence>
<dbReference type="Pfam" id="PF04632">
    <property type="entry name" value="FUSC"/>
    <property type="match status" value="1"/>
</dbReference>
<accession>A0AAN4R4B8</accession>
<feature type="transmembrane region" description="Helical" evidence="7">
    <location>
        <begin position="549"/>
        <end position="574"/>
    </location>
</feature>
<feature type="transmembrane region" description="Helical" evidence="7">
    <location>
        <begin position="138"/>
        <end position="157"/>
    </location>
</feature>
<keyword evidence="5 7" id="KW-1133">Transmembrane helix</keyword>
<evidence type="ECO:0000256" key="4">
    <source>
        <dbReference type="ARBA" id="ARBA00022692"/>
    </source>
</evidence>
<keyword evidence="2" id="KW-0813">Transport</keyword>
<feature type="transmembrane region" description="Helical" evidence="7">
    <location>
        <begin position="162"/>
        <end position="181"/>
    </location>
</feature>
<comment type="caution">
    <text evidence="8">The sequence shown here is derived from an EMBL/GenBank/DDBJ whole genome shotgun (WGS) entry which is preliminary data.</text>
</comment>
<evidence type="ECO:0000256" key="5">
    <source>
        <dbReference type="ARBA" id="ARBA00022989"/>
    </source>
</evidence>
<keyword evidence="9" id="KW-1185">Reference proteome</keyword>
<evidence type="ECO:0000256" key="6">
    <source>
        <dbReference type="ARBA" id="ARBA00023136"/>
    </source>
</evidence>
<dbReference type="RefSeq" id="WP_083510718.1">
    <property type="nucleotide sequence ID" value="NZ_AP014690.1"/>
</dbReference>
<name>A0AAN4R4B8_9PROT</name>
<feature type="transmembrane region" description="Helical" evidence="7">
    <location>
        <begin position="473"/>
        <end position="493"/>
    </location>
</feature>
<feature type="transmembrane region" description="Helical" evidence="7">
    <location>
        <begin position="505"/>
        <end position="529"/>
    </location>
</feature>
<dbReference type="KEGG" id="abg:Asbog_01050"/>
<evidence type="ECO:0000256" key="1">
    <source>
        <dbReference type="ARBA" id="ARBA00004651"/>
    </source>
</evidence>
<dbReference type="InterPro" id="IPR006726">
    <property type="entry name" value="PHBA_efflux_AaeB/fusaric-R"/>
</dbReference>
<dbReference type="GeneID" id="78226122"/>
<evidence type="ECO:0000313" key="8">
    <source>
        <dbReference type="EMBL" id="GEL54172.1"/>
    </source>
</evidence>
<sequence length="747" mass="82742">MATLRPFDCSQTGPVSLRLFTHSFFKTGRSGDKKRLAEKISLRLPYTLKRDRWAWLFAPSAQSVEFALRNTIAALLALGIAMWMELDSPIWATMTVWAVAQGTRGESLSKARWRIVGTVIGAMAAIGLFTVFPQQPLLFFLTLALWMGLCAGLATFVSNFRAYALVLSGYTCAIIAMGAVYDPENVFMIAVSRSTYIALGVICEAGMGLVFATSQERQARQAVRTKLQTALSLVSLSIADILSDAATTQRKARELFATILRLNSEIEFAEIEMGPHGHEGDHARAALAAVSILLSRGFGMAARLAALAHSHGSFHETSHHAQLFLRGLEARLRDAEPVQGILADLHLLIEECRIHAAPFIRPDHSDLPDLGPVDERVLHVALGELLNDLEIAIIEYDASTHLIPRDRFHFRLQTHHDPRNAINNGLRVMAAILFTALVWEVTAWPNGTGFISMTSLICGLFATQENPVLGTTAFLKGTIWSVIAGGVLTFIFVPKFDTYEMFIMAFGPAMFIGGLARANAATAGAAAAYGLLMPSMVNVQNHHRLDEIAFYNGAMGTLMAACAAVLVFHTFLPFSPQAERLRLRRQMLGELRNLCHLRKAPETRQWIGRNIDRFARLIRHAGPSPLPVVESYLQGTLAIMTIGLNAIRLRTLLDREHLPVTARRPIELLLDRMEYTRDRHDRPARVAAAAVRRLRALDRTETDLVTRLELIRGISYLVVIRDELVANAAFLDETQAFTSRELLEEVK</sequence>
<dbReference type="Proteomes" id="UP000321287">
    <property type="component" value="Unassembled WGS sequence"/>
</dbReference>
<comment type="subcellular location">
    <subcellularLocation>
        <location evidence="1">Cell membrane</location>
        <topology evidence="1">Multi-pass membrane protein</topology>
    </subcellularLocation>
</comment>
<dbReference type="EMBL" id="BJVS01000006">
    <property type="protein sequence ID" value="GEL54172.1"/>
    <property type="molecule type" value="Genomic_DNA"/>
</dbReference>
<feature type="transmembrane region" description="Helical" evidence="7">
    <location>
        <begin position="425"/>
        <end position="444"/>
    </location>
</feature>
<keyword evidence="4 7" id="KW-0812">Transmembrane</keyword>
<dbReference type="PANTHER" id="PTHR30509">
    <property type="entry name" value="P-HYDROXYBENZOIC ACID EFFLUX PUMP SUBUNIT-RELATED"/>
    <property type="match status" value="1"/>
</dbReference>
<keyword evidence="6 7" id="KW-0472">Membrane</keyword>
<dbReference type="GO" id="GO:0005886">
    <property type="term" value="C:plasma membrane"/>
    <property type="evidence" value="ECO:0007669"/>
    <property type="project" value="UniProtKB-SubCell"/>
</dbReference>
<evidence type="ECO:0008006" key="10">
    <source>
        <dbReference type="Google" id="ProtNLM"/>
    </source>
</evidence>
<proteinExistence type="predicted"/>
<gene>
    <name evidence="8" type="ORF">ABO01nite_21790</name>
</gene>
<reference evidence="8 9" key="1">
    <citation type="submission" date="2019-07" db="EMBL/GenBank/DDBJ databases">
        <title>Whole genome shotgun sequence of Asaia bogorensis NBRC 16594.</title>
        <authorList>
            <person name="Hosoyama A."/>
            <person name="Uohara A."/>
            <person name="Ohji S."/>
            <person name="Ichikawa N."/>
        </authorList>
    </citation>
    <scope>NUCLEOTIDE SEQUENCE [LARGE SCALE GENOMIC DNA]</scope>
    <source>
        <strain evidence="8 9">NBRC 16594</strain>
    </source>
</reference>
<evidence type="ECO:0000256" key="2">
    <source>
        <dbReference type="ARBA" id="ARBA00022448"/>
    </source>
</evidence>
<feature type="transmembrane region" description="Helical" evidence="7">
    <location>
        <begin position="113"/>
        <end position="132"/>
    </location>
</feature>
<keyword evidence="3" id="KW-1003">Cell membrane</keyword>
<protein>
    <recommendedName>
        <fullName evidence="10">Fusaric acid resistance protein FusB</fullName>
    </recommendedName>
</protein>
<dbReference type="GO" id="GO:0022857">
    <property type="term" value="F:transmembrane transporter activity"/>
    <property type="evidence" value="ECO:0007669"/>
    <property type="project" value="InterPro"/>
</dbReference>